<comment type="caution">
    <text evidence="1">The sequence shown here is derived from an EMBL/GenBank/DDBJ whole genome shotgun (WGS) entry which is preliminary data.</text>
</comment>
<protein>
    <submittedName>
        <fullName evidence="1">Uncharacterized protein</fullName>
    </submittedName>
</protein>
<accession>A0A7J8NVC6</accession>
<gene>
    <name evidence="1" type="ORF">Gorai_023165</name>
</gene>
<reference evidence="1 2" key="1">
    <citation type="journal article" date="2019" name="Genome Biol. Evol.">
        <title>Insights into the evolution of the New World diploid cottons (Gossypium, subgenus Houzingenia) based on genome sequencing.</title>
        <authorList>
            <person name="Grover C.E."/>
            <person name="Arick M.A. 2nd"/>
            <person name="Thrash A."/>
            <person name="Conover J.L."/>
            <person name="Sanders W.S."/>
            <person name="Peterson D.G."/>
            <person name="Frelichowski J.E."/>
            <person name="Scheffler J.A."/>
            <person name="Scheffler B.E."/>
            <person name="Wendel J.F."/>
        </authorList>
    </citation>
    <scope>NUCLEOTIDE SEQUENCE [LARGE SCALE GENOMIC DNA]</scope>
    <source>
        <strain evidence="1">8</strain>
        <tissue evidence="1">Leaf</tissue>
    </source>
</reference>
<dbReference type="Proteomes" id="UP000593578">
    <property type="component" value="Unassembled WGS sequence"/>
</dbReference>
<dbReference type="AlphaFoldDB" id="A0A7J8NVC6"/>
<organism evidence="1 2">
    <name type="scientific">Gossypium raimondii</name>
    <name type="common">Peruvian cotton</name>
    <name type="synonym">Gossypium klotzschianum subsp. raimondii</name>
    <dbReference type="NCBI Taxonomy" id="29730"/>
    <lineage>
        <taxon>Eukaryota</taxon>
        <taxon>Viridiplantae</taxon>
        <taxon>Streptophyta</taxon>
        <taxon>Embryophyta</taxon>
        <taxon>Tracheophyta</taxon>
        <taxon>Spermatophyta</taxon>
        <taxon>Magnoliopsida</taxon>
        <taxon>eudicotyledons</taxon>
        <taxon>Gunneridae</taxon>
        <taxon>Pentapetalae</taxon>
        <taxon>rosids</taxon>
        <taxon>malvids</taxon>
        <taxon>Malvales</taxon>
        <taxon>Malvaceae</taxon>
        <taxon>Malvoideae</taxon>
        <taxon>Gossypium</taxon>
    </lineage>
</organism>
<proteinExistence type="predicted"/>
<evidence type="ECO:0000313" key="1">
    <source>
        <dbReference type="EMBL" id="MBA0580969.1"/>
    </source>
</evidence>
<name>A0A7J8NVC6_GOSRA</name>
<dbReference type="EMBL" id="JABEZZ010000002">
    <property type="protein sequence ID" value="MBA0580969.1"/>
    <property type="molecule type" value="Genomic_DNA"/>
</dbReference>
<sequence>KPIKAAIAIGVGGIPCFAVQEYRSVSPNSIKITGIGLGLGYQYPTLHEVQAMEQGCQCAKKNWITNFVKRRDLKLGDENGLY</sequence>
<evidence type="ECO:0000313" key="2">
    <source>
        <dbReference type="Proteomes" id="UP000593578"/>
    </source>
</evidence>
<feature type="non-terminal residue" evidence="1">
    <location>
        <position position="1"/>
    </location>
</feature>